<keyword evidence="8 11" id="KW-1133">Transmembrane helix</keyword>
<dbReference type="PANTHER" id="PTHR43394:SF16">
    <property type="entry name" value="ABC TRANSPORTER B FAMILY MEMBER 4-LIKE ISOFORM X1"/>
    <property type="match status" value="1"/>
</dbReference>
<evidence type="ECO:0000256" key="3">
    <source>
        <dbReference type="ARBA" id="ARBA00022448"/>
    </source>
</evidence>
<keyword evidence="7" id="KW-0067">ATP-binding</keyword>
<feature type="transmembrane region" description="Helical" evidence="11">
    <location>
        <begin position="992"/>
        <end position="1009"/>
    </location>
</feature>
<evidence type="ECO:0000256" key="11">
    <source>
        <dbReference type="SAM" id="Phobius"/>
    </source>
</evidence>
<dbReference type="PANTHER" id="PTHR43394">
    <property type="entry name" value="ATP-DEPENDENT PERMEASE MDL1, MITOCHONDRIAL"/>
    <property type="match status" value="1"/>
</dbReference>
<dbReference type="Gene3D" id="1.20.1560.10">
    <property type="entry name" value="ABC transporter type 1, transmembrane domain"/>
    <property type="match status" value="2"/>
</dbReference>
<feature type="domain" description="ABC transporter" evidence="12">
    <location>
        <begin position="1052"/>
        <end position="1290"/>
    </location>
</feature>
<dbReference type="GO" id="GO:0015421">
    <property type="term" value="F:ABC-type oligopeptide transporter activity"/>
    <property type="evidence" value="ECO:0007669"/>
    <property type="project" value="TreeGrafter"/>
</dbReference>
<keyword evidence="9 11" id="KW-0472">Membrane</keyword>
<dbReference type="InParanoid" id="A0A024GT31"/>
<dbReference type="PROSITE" id="PS00211">
    <property type="entry name" value="ABC_TRANSPORTER_1"/>
    <property type="match status" value="2"/>
</dbReference>
<dbReference type="InterPro" id="IPR017871">
    <property type="entry name" value="ABC_transporter-like_CS"/>
</dbReference>
<dbReference type="CDD" id="cd18578">
    <property type="entry name" value="ABC_6TM_Pgp_ABCB1_D2_like"/>
    <property type="match status" value="1"/>
</dbReference>
<protein>
    <recommendedName>
        <fullName evidence="16">Bile salt export pump</fullName>
    </recommendedName>
</protein>
<feature type="transmembrane region" description="Helical" evidence="11">
    <location>
        <begin position="301"/>
        <end position="327"/>
    </location>
</feature>
<dbReference type="STRING" id="65357.A0A024GT31"/>
<comment type="similarity">
    <text evidence="2">Belongs to the ABC transporter superfamily. ABCB family. Multidrug resistance exporter (TC 3.A.1.201) subfamily.</text>
</comment>
<evidence type="ECO:0000313" key="15">
    <source>
        <dbReference type="Proteomes" id="UP000053237"/>
    </source>
</evidence>
<keyword evidence="5" id="KW-0677">Repeat</keyword>
<dbReference type="GO" id="GO:0005743">
    <property type="term" value="C:mitochondrial inner membrane"/>
    <property type="evidence" value="ECO:0007669"/>
    <property type="project" value="TreeGrafter"/>
</dbReference>
<dbReference type="CDD" id="cd03249">
    <property type="entry name" value="ABC_MTABC3_MDL1_MDL2"/>
    <property type="match status" value="2"/>
</dbReference>
<dbReference type="InterPro" id="IPR003593">
    <property type="entry name" value="AAA+_ATPase"/>
</dbReference>
<dbReference type="Proteomes" id="UP000053237">
    <property type="component" value="Unassembled WGS sequence"/>
</dbReference>
<dbReference type="SMART" id="SM00382">
    <property type="entry name" value="AAA"/>
    <property type="match status" value="2"/>
</dbReference>
<comment type="subcellular location">
    <subcellularLocation>
        <location evidence="1">Membrane</location>
        <topology evidence="1">Multi-pass membrane protein</topology>
    </subcellularLocation>
</comment>
<gene>
    <name evidence="14" type="ORF">BN9_111570</name>
</gene>
<evidence type="ECO:0000256" key="9">
    <source>
        <dbReference type="ARBA" id="ARBA00023136"/>
    </source>
</evidence>
<feature type="transmembrane region" description="Helical" evidence="11">
    <location>
        <begin position="851"/>
        <end position="868"/>
    </location>
</feature>
<dbReference type="Gene3D" id="3.40.50.300">
    <property type="entry name" value="P-loop containing nucleotide triphosphate hydrolases"/>
    <property type="match status" value="2"/>
</dbReference>
<feature type="transmembrane region" description="Helical" evidence="11">
    <location>
        <begin position="733"/>
        <end position="754"/>
    </location>
</feature>
<evidence type="ECO:0000259" key="13">
    <source>
        <dbReference type="PROSITE" id="PS50929"/>
    </source>
</evidence>
<dbReference type="EMBL" id="CAIX01000337">
    <property type="protein sequence ID" value="CCI49747.1"/>
    <property type="molecule type" value="Genomic_DNA"/>
</dbReference>
<dbReference type="PROSITE" id="PS50929">
    <property type="entry name" value="ABC_TM1F"/>
    <property type="match status" value="2"/>
</dbReference>
<evidence type="ECO:0000256" key="4">
    <source>
        <dbReference type="ARBA" id="ARBA00022692"/>
    </source>
</evidence>
<feature type="transmembrane region" description="Helical" evidence="11">
    <location>
        <begin position="874"/>
        <end position="891"/>
    </location>
</feature>
<evidence type="ECO:0000256" key="1">
    <source>
        <dbReference type="ARBA" id="ARBA00004141"/>
    </source>
</evidence>
<feature type="domain" description="ABC transmembrane type-1" evidence="13">
    <location>
        <begin position="726"/>
        <end position="1010"/>
    </location>
</feature>
<dbReference type="InterPro" id="IPR003439">
    <property type="entry name" value="ABC_transporter-like_ATP-bd"/>
</dbReference>
<evidence type="ECO:0000256" key="6">
    <source>
        <dbReference type="ARBA" id="ARBA00022741"/>
    </source>
</evidence>
<evidence type="ECO:0000256" key="2">
    <source>
        <dbReference type="ARBA" id="ARBA00007577"/>
    </source>
</evidence>
<dbReference type="InterPro" id="IPR036640">
    <property type="entry name" value="ABC1_TM_sf"/>
</dbReference>
<name>A0A024GT31_9STRA</name>
<dbReference type="Pfam" id="PF00664">
    <property type="entry name" value="ABC_membrane"/>
    <property type="match status" value="2"/>
</dbReference>
<keyword evidence="15" id="KW-1185">Reference proteome</keyword>
<feature type="transmembrane region" description="Helical" evidence="11">
    <location>
        <begin position="202"/>
        <end position="218"/>
    </location>
</feature>
<feature type="transmembrane region" description="Helical" evidence="11">
    <location>
        <begin position="224"/>
        <end position="242"/>
    </location>
</feature>
<organism evidence="14 15">
    <name type="scientific">Albugo candida</name>
    <dbReference type="NCBI Taxonomy" id="65357"/>
    <lineage>
        <taxon>Eukaryota</taxon>
        <taxon>Sar</taxon>
        <taxon>Stramenopiles</taxon>
        <taxon>Oomycota</taxon>
        <taxon>Peronosporomycetes</taxon>
        <taxon>Albuginales</taxon>
        <taxon>Albuginaceae</taxon>
        <taxon>Albugo</taxon>
    </lineage>
</organism>
<dbReference type="FunFam" id="3.40.50.300:FF:000205">
    <property type="entry name" value="ABC transporter B family member 4"/>
    <property type="match status" value="1"/>
</dbReference>
<evidence type="ECO:0000256" key="7">
    <source>
        <dbReference type="ARBA" id="ARBA00022840"/>
    </source>
</evidence>
<feature type="transmembrane region" description="Helical" evidence="11">
    <location>
        <begin position="127"/>
        <end position="147"/>
    </location>
</feature>
<evidence type="ECO:0000313" key="14">
    <source>
        <dbReference type="EMBL" id="CCI49747.1"/>
    </source>
</evidence>
<dbReference type="InterPro" id="IPR027417">
    <property type="entry name" value="P-loop_NTPase"/>
</dbReference>
<dbReference type="InterPro" id="IPR011527">
    <property type="entry name" value="ABC1_TM_dom"/>
</dbReference>
<dbReference type="FunFam" id="1.20.1560.10:FF:000018">
    <property type="entry name" value="ATP-binding cassette subfamily B member 11"/>
    <property type="match status" value="1"/>
</dbReference>
<dbReference type="GO" id="GO:0005524">
    <property type="term" value="F:ATP binding"/>
    <property type="evidence" value="ECO:0007669"/>
    <property type="project" value="UniProtKB-KW"/>
</dbReference>
<keyword evidence="10" id="KW-0325">Glycoprotein</keyword>
<keyword evidence="6" id="KW-0547">Nucleotide-binding</keyword>
<feature type="domain" description="ABC transporter" evidence="12">
    <location>
        <begin position="412"/>
        <end position="650"/>
    </location>
</feature>
<feature type="transmembrane region" description="Helical" evidence="11">
    <location>
        <begin position="774"/>
        <end position="796"/>
    </location>
</feature>
<sequence length="1297" mass="141639">MVQGDAIDSDSHSRTDVFVAMETPKNSTELHNRLESQFTQMDTRKDVSTAEPSANGQVTSFKQLFAYADTLDYTLMFFGTLASMATGISQPIQIILFGDVLNSFNPREGSENSDTFLKLIDQVALRYVYVGIAVIICGFVYVYCWSLTATRQVKRIRAAYVSAIITKEIGWFDVNKSTELATRVSDSTVVIQEGIGRKFGDGLNFMSMAVSGIIIGLVKGWELALVLIAFTPFIAIAGYFFMKQLARATRSAIDSYSKAGSIAEEAIVNVRTVHAFNAMERFIGKYADALKETTKAGIKKGVAVGMGSGIMFFCIFCTYACGMYYGAVRISDDQLEGNACTGSQCYNGGKVLTIFFSVIMSAMALGQSGPSIQAVFSARAAAFTVFEVIDRPSEIDVSKEQGKVLENVKGKIDIKNVTFSYPSRPEVCVCREYSLTIHPGETIALVGPSGSGKSTIVALLERFYDPLEGNVSLDGQNLKDLNVKWLRQQIGLVGQEPSLFATSIMENIRLGFPSASDEQVLEAAKMANAYDFIMEFPQGFNTEVGERGAQLSGGQKQRIAIARAIIKNPAILLLDEATSALDSESERVVQESLDKLLATCQRTTIIIAHRLSTIRDANRIAVHSSGNIVELGSHSELMKIEKGHYRTLVEAQERKSKEEKEQLEVTEPFESEITKETLVDSSENKIEDGPFTASTLSSNNAEGDNVPTISTSRIWKLTLLEWKHMLLGSIGGIMYAAVFPVWGLMLTKVVVLFFDYEKTKSEMLYDARWWSLGFLLLGIIFGVAVTCQHYGFGVVAQRLIGRMRLSTFSAILQQEIGWFDAEENKSGALISRLATDTATLQAMTSDTLNQVLISIASIGLGIVISFFYSWQMTLVVLATMPILIFATLIQSKMMQGTGSGKQGNDADSSAGSLLSEAIGSIRTVASFTMEESFTSRYSGYLSASKKADTRAGVTGGLAYGMSQGIHFMNLALIFHVGGVWVSKGTITFEDMFMVMMVIMLSTYAVGMASNGGSDPKKVKVAAGRIFGIIDRTPAIIVDPLQGHVLEHLHGDIEFNNVVFTYPSRPDAPIYRNYNLKVARGQTVALVGASGSGKSTAISLLERFYDPSSGSILLDGKDVRQLNLPWLRERISLVGQEPVLFAGTIAENIAMGKPGASRDDVVRAATLANAHNFISNFPSKYDTDVGDRGAQVSGGQKQRIAIARAILRDPDVLLLDEATSALDNESERVVQESLDRLLSTKRRTTIIVAHRLSTIRNADVIAVTQNGAIVERGTHEELMEIPNGIYRSLAQRQMRSPE</sequence>
<dbReference type="OrthoDB" id="6500128at2759"/>
<evidence type="ECO:0000256" key="8">
    <source>
        <dbReference type="ARBA" id="ARBA00022989"/>
    </source>
</evidence>
<reference evidence="14 15" key="1">
    <citation type="submission" date="2012-05" db="EMBL/GenBank/DDBJ databases">
        <title>Recombination and specialization in a pathogen metapopulation.</title>
        <authorList>
            <person name="Gardiner A."/>
            <person name="Kemen E."/>
            <person name="Schultz-Larsen T."/>
            <person name="MacLean D."/>
            <person name="Van Oosterhout C."/>
            <person name="Jones J.D.G."/>
        </authorList>
    </citation>
    <scope>NUCLEOTIDE SEQUENCE [LARGE SCALE GENOMIC DNA]</scope>
    <source>
        <strain evidence="14 15">Ac Nc2</strain>
    </source>
</reference>
<dbReference type="CDD" id="cd18577">
    <property type="entry name" value="ABC_6TM_Pgp_ABCB1_D1_like"/>
    <property type="match status" value="1"/>
</dbReference>
<dbReference type="PROSITE" id="PS50893">
    <property type="entry name" value="ABC_TRANSPORTER_2"/>
    <property type="match status" value="2"/>
</dbReference>
<evidence type="ECO:0008006" key="16">
    <source>
        <dbReference type="Google" id="ProtNLM"/>
    </source>
</evidence>
<evidence type="ECO:0000259" key="12">
    <source>
        <dbReference type="PROSITE" id="PS50893"/>
    </source>
</evidence>
<evidence type="ECO:0000256" key="5">
    <source>
        <dbReference type="ARBA" id="ARBA00022737"/>
    </source>
</evidence>
<keyword evidence="4 11" id="KW-0812">Transmembrane</keyword>
<dbReference type="FunFam" id="3.40.50.300:FF:000251">
    <property type="entry name" value="ABC transporter B family member 19"/>
    <property type="match status" value="1"/>
</dbReference>
<dbReference type="GO" id="GO:0090374">
    <property type="term" value="P:oligopeptide export from mitochondrion"/>
    <property type="evidence" value="ECO:0007669"/>
    <property type="project" value="TreeGrafter"/>
</dbReference>
<feature type="transmembrane region" description="Helical" evidence="11">
    <location>
        <begin position="347"/>
        <end position="366"/>
    </location>
</feature>
<keyword evidence="3" id="KW-0813">Transport</keyword>
<feature type="domain" description="ABC transmembrane type-1" evidence="13">
    <location>
        <begin position="77"/>
        <end position="377"/>
    </location>
</feature>
<dbReference type="SUPFAM" id="SSF90123">
    <property type="entry name" value="ABC transporter transmembrane region"/>
    <property type="match status" value="2"/>
</dbReference>
<accession>A0A024GT31</accession>
<dbReference type="FunCoup" id="A0A024GT31">
    <property type="interactions" value="10"/>
</dbReference>
<proteinExistence type="inferred from homology"/>
<dbReference type="GO" id="GO:0016887">
    <property type="term" value="F:ATP hydrolysis activity"/>
    <property type="evidence" value="ECO:0007669"/>
    <property type="project" value="InterPro"/>
</dbReference>
<dbReference type="SUPFAM" id="SSF52540">
    <property type="entry name" value="P-loop containing nucleoside triphosphate hydrolases"/>
    <property type="match status" value="2"/>
</dbReference>
<evidence type="ECO:0000256" key="10">
    <source>
        <dbReference type="ARBA" id="ARBA00023180"/>
    </source>
</evidence>
<dbReference type="Pfam" id="PF00005">
    <property type="entry name" value="ABC_tran"/>
    <property type="match status" value="2"/>
</dbReference>
<dbReference type="InterPro" id="IPR039421">
    <property type="entry name" value="Type_1_exporter"/>
</dbReference>
<comment type="caution">
    <text evidence="14">The sequence shown here is derived from an EMBL/GenBank/DDBJ whole genome shotgun (WGS) entry which is preliminary data.</text>
</comment>